<reference evidence="1" key="1">
    <citation type="submission" date="2021-06" db="EMBL/GenBank/DDBJ databases">
        <authorList>
            <person name="Kallberg Y."/>
            <person name="Tangrot J."/>
            <person name="Rosling A."/>
        </authorList>
    </citation>
    <scope>NUCLEOTIDE SEQUENCE</scope>
    <source>
        <strain evidence="1">MA461A</strain>
    </source>
</reference>
<gene>
    <name evidence="1" type="ORF">RPERSI_LOCUS32148</name>
</gene>
<proteinExistence type="predicted"/>
<dbReference type="EMBL" id="CAJVQC010132847">
    <property type="protein sequence ID" value="CAG8842077.1"/>
    <property type="molecule type" value="Genomic_DNA"/>
</dbReference>
<evidence type="ECO:0000313" key="1">
    <source>
        <dbReference type="EMBL" id="CAG8842077.1"/>
    </source>
</evidence>
<accession>A0ACA9SLN1</accession>
<feature type="non-terminal residue" evidence="1">
    <location>
        <position position="1"/>
    </location>
</feature>
<evidence type="ECO:0000313" key="2">
    <source>
        <dbReference type="Proteomes" id="UP000789920"/>
    </source>
</evidence>
<comment type="caution">
    <text evidence="1">The sequence shown here is derived from an EMBL/GenBank/DDBJ whole genome shotgun (WGS) entry which is preliminary data.</text>
</comment>
<protein>
    <submittedName>
        <fullName evidence="1">26011_t:CDS:1</fullName>
    </submittedName>
</protein>
<dbReference type="Proteomes" id="UP000789920">
    <property type="component" value="Unassembled WGS sequence"/>
</dbReference>
<keyword evidence="2" id="KW-1185">Reference proteome</keyword>
<organism evidence="1 2">
    <name type="scientific">Racocetra persica</name>
    <dbReference type="NCBI Taxonomy" id="160502"/>
    <lineage>
        <taxon>Eukaryota</taxon>
        <taxon>Fungi</taxon>
        <taxon>Fungi incertae sedis</taxon>
        <taxon>Mucoromycota</taxon>
        <taxon>Glomeromycotina</taxon>
        <taxon>Glomeromycetes</taxon>
        <taxon>Diversisporales</taxon>
        <taxon>Gigasporaceae</taxon>
        <taxon>Racocetra</taxon>
    </lineage>
</organism>
<name>A0ACA9SLN1_9GLOM</name>
<sequence length="115" mass="13171">NVESEVIVSYSNQNSHYDSLKNNLKRTILSSSENSNKEKGKEKPQSDINNHLKTIEEKYAKLNFSNSRKRKSNLLTSTSSKIQKPFESHLTFLDAVKQIKNTNLVSQDNTNNIEQ</sequence>
<feature type="non-terminal residue" evidence="1">
    <location>
        <position position="115"/>
    </location>
</feature>